<keyword evidence="2" id="KW-1185">Reference proteome</keyword>
<name>A0A8X6WZP9_9ARAC</name>
<comment type="caution">
    <text evidence="1">The sequence shown here is derived from an EMBL/GenBank/DDBJ whole genome shotgun (WGS) entry which is preliminary data.</text>
</comment>
<accession>A0A8X6WZP9</accession>
<evidence type="ECO:0000313" key="2">
    <source>
        <dbReference type="Proteomes" id="UP000886998"/>
    </source>
</evidence>
<dbReference type="AlphaFoldDB" id="A0A8X6WZP9"/>
<proteinExistence type="predicted"/>
<dbReference type="EMBL" id="BMAV01004185">
    <property type="protein sequence ID" value="GFY44317.1"/>
    <property type="molecule type" value="Genomic_DNA"/>
</dbReference>
<dbReference type="OrthoDB" id="6432781at2759"/>
<reference evidence="1" key="1">
    <citation type="submission" date="2020-08" db="EMBL/GenBank/DDBJ databases">
        <title>Multicomponent nature underlies the extraordinary mechanical properties of spider dragline silk.</title>
        <authorList>
            <person name="Kono N."/>
            <person name="Nakamura H."/>
            <person name="Mori M."/>
            <person name="Yoshida Y."/>
            <person name="Ohtoshi R."/>
            <person name="Malay A.D."/>
            <person name="Moran D.A.P."/>
            <person name="Tomita M."/>
            <person name="Numata K."/>
            <person name="Arakawa K."/>
        </authorList>
    </citation>
    <scope>NUCLEOTIDE SEQUENCE</scope>
</reference>
<organism evidence="1 2">
    <name type="scientific">Trichonephila inaurata madagascariensis</name>
    <dbReference type="NCBI Taxonomy" id="2747483"/>
    <lineage>
        <taxon>Eukaryota</taxon>
        <taxon>Metazoa</taxon>
        <taxon>Ecdysozoa</taxon>
        <taxon>Arthropoda</taxon>
        <taxon>Chelicerata</taxon>
        <taxon>Arachnida</taxon>
        <taxon>Araneae</taxon>
        <taxon>Araneomorphae</taxon>
        <taxon>Entelegynae</taxon>
        <taxon>Araneoidea</taxon>
        <taxon>Nephilidae</taxon>
        <taxon>Trichonephila</taxon>
        <taxon>Trichonephila inaurata</taxon>
    </lineage>
</organism>
<gene>
    <name evidence="1" type="ORF">TNIN_400521</name>
</gene>
<protein>
    <submittedName>
        <fullName evidence="1">Uncharacterized protein</fullName>
    </submittedName>
</protein>
<dbReference type="Proteomes" id="UP000886998">
    <property type="component" value="Unassembled WGS sequence"/>
</dbReference>
<evidence type="ECO:0000313" key="1">
    <source>
        <dbReference type="EMBL" id="GFY44317.1"/>
    </source>
</evidence>
<sequence>MSSLIRDLVLQRSGGETIVDFSVAYEDRYESLAAARNAKIQKYQSIFESLRAASKPAYLDAIVISLMDEDFQDHWERVLFFGSDHFFPLCEMEVLWGKGEPIAQSTIFGGLQNANGTKLGFVELRNLTCAIPLNASRHKKLIPYQKIHSISQIALVLGRNDRIQADKSSAMELRSLFKRTIFLILSPHQRSGNHIGFLNLYPNYFHSIEYGPRYTFLTS</sequence>